<protein>
    <submittedName>
        <fullName evidence="1">Uncharacterized protein</fullName>
    </submittedName>
</protein>
<reference evidence="2" key="1">
    <citation type="submission" date="2014-09" db="EMBL/GenBank/DDBJ databases">
        <authorList>
            <person name="Mudge J."/>
            <person name="Ramaraj T."/>
            <person name="Lindquist I.E."/>
            <person name="Bharti A.K."/>
            <person name="Sundararajan A."/>
            <person name="Cameron C.T."/>
            <person name="Woodward J.E."/>
            <person name="May G.D."/>
            <person name="Brubaker C."/>
            <person name="Broadhvest J."/>
            <person name="Wilkins T.A."/>
        </authorList>
    </citation>
    <scope>NUCLEOTIDE SEQUENCE</scope>
    <source>
        <strain evidence="2">cv. AKA8401</strain>
    </source>
</reference>
<proteinExistence type="predicted"/>
<gene>
    <name evidence="1" type="ORF">F383_31961</name>
</gene>
<keyword evidence="2" id="KW-1185">Reference proteome</keyword>
<sequence>MPRLHILIHVTWY</sequence>
<evidence type="ECO:0000313" key="2">
    <source>
        <dbReference type="Proteomes" id="UP000032142"/>
    </source>
</evidence>
<dbReference type="Proteomes" id="UP000032142">
    <property type="component" value="Unassembled WGS sequence"/>
</dbReference>
<name>A0A0B0PKL9_GOSAR</name>
<organism evidence="1 2">
    <name type="scientific">Gossypium arboreum</name>
    <name type="common">Tree cotton</name>
    <name type="synonym">Gossypium nanking</name>
    <dbReference type="NCBI Taxonomy" id="29729"/>
    <lineage>
        <taxon>Eukaryota</taxon>
        <taxon>Viridiplantae</taxon>
        <taxon>Streptophyta</taxon>
        <taxon>Embryophyta</taxon>
        <taxon>Tracheophyta</taxon>
        <taxon>Spermatophyta</taxon>
        <taxon>Magnoliopsida</taxon>
        <taxon>eudicotyledons</taxon>
        <taxon>Gunneridae</taxon>
        <taxon>Pentapetalae</taxon>
        <taxon>rosids</taxon>
        <taxon>malvids</taxon>
        <taxon>Malvales</taxon>
        <taxon>Malvaceae</taxon>
        <taxon>Malvoideae</taxon>
        <taxon>Gossypium</taxon>
    </lineage>
</organism>
<accession>A0A0B0PKL9</accession>
<evidence type="ECO:0000313" key="1">
    <source>
        <dbReference type="EMBL" id="KHG25432.1"/>
    </source>
</evidence>
<dbReference type="EMBL" id="KN432445">
    <property type="protein sequence ID" value="KHG25432.1"/>
    <property type="molecule type" value="Genomic_DNA"/>
</dbReference>